<evidence type="ECO:0000256" key="7">
    <source>
        <dbReference type="ARBA" id="ARBA00022519"/>
    </source>
</evidence>
<proteinExistence type="inferred from homology"/>
<dbReference type="Proteomes" id="UP001217500">
    <property type="component" value="Chromosome"/>
</dbReference>
<gene>
    <name evidence="13" type="primary">ccmD</name>
    <name evidence="13" type="ORF">PH603_01650</name>
</gene>
<dbReference type="InterPro" id="IPR007078">
    <property type="entry name" value="Haem_export_protD_CcmD"/>
</dbReference>
<keyword evidence="10 12" id="KW-1133">Transmembrane helix</keyword>
<dbReference type="RefSeq" id="WP_289504181.1">
    <property type="nucleotide sequence ID" value="NZ_CP116805.1"/>
</dbReference>
<evidence type="ECO:0000256" key="3">
    <source>
        <dbReference type="ARBA" id="ARBA00008741"/>
    </source>
</evidence>
<evidence type="ECO:0000256" key="6">
    <source>
        <dbReference type="ARBA" id="ARBA00022475"/>
    </source>
</evidence>
<dbReference type="NCBIfam" id="TIGR03141">
    <property type="entry name" value="cytochro_ccmD"/>
    <property type="match status" value="1"/>
</dbReference>
<dbReference type="GO" id="GO:0017004">
    <property type="term" value="P:cytochrome complex assembly"/>
    <property type="evidence" value="ECO:0007669"/>
    <property type="project" value="UniProtKB-KW"/>
</dbReference>
<keyword evidence="14" id="KW-1185">Reference proteome</keyword>
<keyword evidence="8 12" id="KW-0812">Transmembrane</keyword>
<dbReference type="InterPro" id="IPR052075">
    <property type="entry name" value="Heme_exporter_D"/>
</dbReference>
<evidence type="ECO:0000313" key="13">
    <source>
        <dbReference type="EMBL" id="WCL54462.1"/>
    </source>
</evidence>
<evidence type="ECO:0000256" key="8">
    <source>
        <dbReference type="ARBA" id="ARBA00022692"/>
    </source>
</evidence>
<keyword evidence="7 12" id="KW-0997">Cell inner membrane</keyword>
<keyword evidence="11 12" id="KW-0472">Membrane</keyword>
<evidence type="ECO:0000313" key="14">
    <source>
        <dbReference type="Proteomes" id="UP001217500"/>
    </source>
</evidence>
<evidence type="ECO:0000256" key="9">
    <source>
        <dbReference type="ARBA" id="ARBA00022748"/>
    </source>
</evidence>
<dbReference type="PANTHER" id="PTHR37531">
    <property type="entry name" value="HEME EXPORTER PROTEIN D"/>
    <property type="match status" value="1"/>
</dbReference>
<comment type="subcellular location">
    <subcellularLocation>
        <location evidence="2 12">Cell inner membrane</location>
        <topology evidence="2 12">Single-pass membrane protein</topology>
    </subcellularLocation>
</comment>
<dbReference type="AlphaFoldDB" id="A0AAE9XNV8"/>
<organism evidence="13 14">
    <name type="scientific">Gimibacter soli</name>
    <dbReference type="NCBI Taxonomy" id="3024400"/>
    <lineage>
        <taxon>Bacteria</taxon>
        <taxon>Pseudomonadati</taxon>
        <taxon>Pseudomonadota</taxon>
        <taxon>Alphaproteobacteria</taxon>
        <taxon>Kordiimonadales</taxon>
        <taxon>Temperatibacteraceae</taxon>
        <taxon>Gimibacter</taxon>
    </lineage>
</organism>
<protein>
    <recommendedName>
        <fullName evidence="4 12">Heme exporter protein D</fullName>
    </recommendedName>
</protein>
<evidence type="ECO:0000256" key="4">
    <source>
        <dbReference type="ARBA" id="ARBA00016461"/>
    </source>
</evidence>
<reference evidence="13" key="1">
    <citation type="submission" date="2023-01" db="EMBL/GenBank/DDBJ databases">
        <title>The genome sequence of Kordiimonadaceae bacterium 6D33.</title>
        <authorList>
            <person name="Liu Y."/>
        </authorList>
    </citation>
    <scope>NUCLEOTIDE SEQUENCE</scope>
    <source>
        <strain evidence="13">6D33</strain>
    </source>
</reference>
<keyword evidence="5 12" id="KW-0813">Transport</keyword>
<evidence type="ECO:0000256" key="12">
    <source>
        <dbReference type="RuleBase" id="RU363101"/>
    </source>
</evidence>
<keyword evidence="9 12" id="KW-0201">Cytochrome c-type biogenesis</keyword>
<dbReference type="GO" id="GO:0005886">
    <property type="term" value="C:plasma membrane"/>
    <property type="evidence" value="ECO:0007669"/>
    <property type="project" value="UniProtKB-SubCell"/>
</dbReference>
<dbReference type="GO" id="GO:0015886">
    <property type="term" value="P:heme transport"/>
    <property type="evidence" value="ECO:0007669"/>
    <property type="project" value="InterPro"/>
</dbReference>
<dbReference type="EMBL" id="CP116805">
    <property type="protein sequence ID" value="WCL54462.1"/>
    <property type="molecule type" value="Genomic_DNA"/>
</dbReference>
<evidence type="ECO:0000256" key="2">
    <source>
        <dbReference type="ARBA" id="ARBA00004377"/>
    </source>
</evidence>
<dbReference type="KEGG" id="gso:PH603_01650"/>
<comment type="similarity">
    <text evidence="3 12">Belongs to the CcmD/CycX/HelD family.</text>
</comment>
<dbReference type="PANTHER" id="PTHR37531:SF1">
    <property type="entry name" value="HEME EXPORTER PROTEIN D"/>
    <property type="match status" value="1"/>
</dbReference>
<accession>A0AAE9XNV8</accession>
<dbReference type="Pfam" id="PF04995">
    <property type="entry name" value="CcmD"/>
    <property type="match status" value="1"/>
</dbReference>
<sequence>MADFLDMGGYAVFVWASYAIVTVALAGLWLRTRRAARQAAADVARLRERIMAEGEEN</sequence>
<evidence type="ECO:0000256" key="11">
    <source>
        <dbReference type="ARBA" id="ARBA00023136"/>
    </source>
</evidence>
<keyword evidence="6 12" id="KW-1003">Cell membrane</keyword>
<dbReference type="GO" id="GO:1903607">
    <property type="term" value="P:cytochrome c biosynthetic process"/>
    <property type="evidence" value="ECO:0007669"/>
    <property type="project" value="TreeGrafter"/>
</dbReference>
<evidence type="ECO:0000256" key="1">
    <source>
        <dbReference type="ARBA" id="ARBA00002442"/>
    </source>
</evidence>
<evidence type="ECO:0000256" key="5">
    <source>
        <dbReference type="ARBA" id="ARBA00022448"/>
    </source>
</evidence>
<name>A0AAE9XNV8_9PROT</name>
<feature type="transmembrane region" description="Helical" evidence="12">
    <location>
        <begin position="12"/>
        <end position="30"/>
    </location>
</feature>
<comment type="function">
    <text evidence="1 12">Required for the export of heme to the periplasm for the biogenesis of c-type cytochromes.</text>
</comment>
<evidence type="ECO:0000256" key="10">
    <source>
        <dbReference type="ARBA" id="ARBA00022989"/>
    </source>
</evidence>